<dbReference type="Pfam" id="PF00528">
    <property type="entry name" value="BPD_transp_1"/>
    <property type="match status" value="1"/>
</dbReference>
<dbReference type="CDD" id="cd06261">
    <property type="entry name" value="TM_PBP2"/>
    <property type="match status" value="1"/>
</dbReference>
<dbReference type="InterPro" id="IPR000515">
    <property type="entry name" value="MetI-like"/>
</dbReference>
<dbReference type="PROSITE" id="PS50928">
    <property type="entry name" value="ABC_TM1"/>
    <property type="match status" value="1"/>
</dbReference>
<feature type="transmembrane region" description="Helical" evidence="7">
    <location>
        <begin position="169"/>
        <end position="188"/>
    </location>
</feature>
<dbReference type="PANTHER" id="PTHR43386:SF1">
    <property type="entry name" value="D,D-DIPEPTIDE TRANSPORT SYSTEM PERMEASE PROTEIN DDPC-RELATED"/>
    <property type="match status" value="1"/>
</dbReference>
<evidence type="ECO:0000259" key="8">
    <source>
        <dbReference type="PROSITE" id="PS50928"/>
    </source>
</evidence>
<feature type="transmembrane region" description="Helical" evidence="7">
    <location>
        <begin position="5"/>
        <end position="26"/>
    </location>
</feature>
<dbReference type="RefSeq" id="WP_018712301.1">
    <property type="nucleotide sequence ID" value="NZ_CP053832.1"/>
</dbReference>
<evidence type="ECO:0000256" key="4">
    <source>
        <dbReference type="ARBA" id="ARBA00022692"/>
    </source>
</evidence>
<keyword evidence="6 7" id="KW-0472">Membrane</keyword>
<evidence type="ECO:0000256" key="3">
    <source>
        <dbReference type="ARBA" id="ARBA00022475"/>
    </source>
</evidence>
<evidence type="ECO:0000313" key="12">
    <source>
        <dbReference type="Proteomes" id="UP000509722"/>
    </source>
</evidence>
<reference evidence="10 12" key="2">
    <citation type="submission" date="2020-05" db="EMBL/GenBank/DDBJ databases">
        <title>Complete genome sequencing of Campylobacter and Arcobacter type strains.</title>
        <authorList>
            <person name="Miller W.G."/>
            <person name="Yee E."/>
        </authorList>
    </citation>
    <scope>NUCLEOTIDE SEQUENCE [LARGE SCALE GENOMIC DNA]</scope>
    <source>
        <strain evidence="10 12">LMG 6451</strain>
    </source>
</reference>
<dbReference type="InterPro" id="IPR050366">
    <property type="entry name" value="BP-dependent_transpt_permease"/>
</dbReference>
<evidence type="ECO:0000256" key="6">
    <source>
        <dbReference type="ARBA" id="ARBA00023136"/>
    </source>
</evidence>
<feature type="transmembrane region" description="Helical" evidence="7">
    <location>
        <begin position="200"/>
        <end position="218"/>
    </location>
</feature>
<dbReference type="EMBL" id="PKHU01000001">
    <property type="protein sequence ID" value="PKZ30048.1"/>
    <property type="molecule type" value="Genomic_DNA"/>
</dbReference>
<organism evidence="9 11">
    <name type="scientific">Campylobacter ureolyticus</name>
    <dbReference type="NCBI Taxonomy" id="827"/>
    <lineage>
        <taxon>Bacteria</taxon>
        <taxon>Pseudomonadati</taxon>
        <taxon>Campylobacterota</taxon>
        <taxon>Epsilonproteobacteria</taxon>
        <taxon>Campylobacterales</taxon>
        <taxon>Campylobacteraceae</taxon>
        <taxon>Campylobacter</taxon>
    </lineage>
</organism>
<gene>
    <name evidence="10" type="primary">nikC</name>
    <name evidence="10" type="ORF">CURT_0456</name>
    <name evidence="9" type="ORF">CYJ41_01000</name>
</gene>
<evidence type="ECO:0000256" key="2">
    <source>
        <dbReference type="ARBA" id="ARBA00022448"/>
    </source>
</evidence>
<name>A0A2I1NCE9_9BACT</name>
<dbReference type="SUPFAM" id="SSF161098">
    <property type="entry name" value="MetI-like"/>
    <property type="match status" value="1"/>
</dbReference>
<dbReference type="GO" id="GO:0055085">
    <property type="term" value="P:transmembrane transport"/>
    <property type="evidence" value="ECO:0007669"/>
    <property type="project" value="InterPro"/>
</dbReference>
<evidence type="ECO:0000313" key="11">
    <source>
        <dbReference type="Proteomes" id="UP000234639"/>
    </source>
</evidence>
<evidence type="ECO:0000313" key="9">
    <source>
        <dbReference type="EMBL" id="PKZ30048.1"/>
    </source>
</evidence>
<feature type="domain" description="ABC transmembrane type-1" evidence="8">
    <location>
        <begin position="63"/>
        <end position="251"/>
    </location>
</feature>
<dbReference type="PANTHER" id="PTHR43386">
    <property type="entry name" value="OLIGOPEPTIDE TRANSPORT SYSTEM PERMEASE PROTEIN APPC"/>
    <property type="match status" value="1"/>
</dbReference>
<protein>
    <submittedName>
        <fullName evidence="9">ABC transporter permease</fullName>
    </submittedName>
    <submittedName>
        <fullName evidence="10">Nickel ABC transporter, permease protein</fullName>
    </submittedName>
</protein>
<dbReference type="GeneID" id="77175365"/>
<dbReference type="Proteomes" id="UP000509722">
    <property type="component" value="Chromosome"/>
</dbReference>
<comment type="similarity">
    <text evidence="7">Belongs to the binding-protein-dependent transport system permease family.</text>
</comment>
<comment type="subcellular location">
    <subcellularLocation>
        <location evidence="1 7">Cell membrane</location>
        <topology evidence="1 7">Multi-pass membrane protein</topology>
    </subcellularLocation>
</comment>
<feature type="transmembrane region" description="Helical" evidence="7">
    <location>
        <begin position="111"/>
        <end position="136"/>
    </location>
</feature>
<evidence type="ECO:0000313" key="10">
    <source>
        <dbReference type="EMBL" id="QKF83977.1"/>
    </source>
</evidence>
<keyword evidence="3" id="KW-1003">Cell membrane</keyword>
<dbReference type="Proteomes" id="UP000234639">
    <property type="component" value="Unassembled WGS sequence"/>
</dbReference>
<proteinExistence type="inferred from homology"/>
<feature type="transmembrane region" description="Helical" evidence="7">
    <location>
        <begin position="67"/>
        <end position="90"/>
    </location>
</feature>
<feature type="transmembrane region" description="Helical" evidence="7">
    <location>
        <begin position="230"/>
        <end position="250"/>
    </location>
</feature>
<dbReference type="InterPro" id="IPR035906">
    <property type="entry name" value="MetI-like_sf"/>
</dbReference>
<dbReference type="OrthoDB" id="9783218at2"/>
<evidence type="ECO:0000256" key="1">
    <source>
        <dbReference type="ARBA" id="ARBA00004651"/>
    </source>
</evidence>
<keyword evidence="5 7" id="KW-1133">Transmembrane helix</keyword>
<accession>A0A2I1NCE9</accession>
<dbReference type="EMBL" id="CP053832">
    <property type="protein sequence ID" value="QKF83977.1"/>
    <property type="molecule type" value="Genomic_DNA"/>
</dbReference>
<sequence>MRNKIILFITIILVILAVFSSFIAPFNPNLSDFSNTNLAPNSTHFFGSDFLGRDIFSRTLYGLKNSLIIGTIAGFIATIIAFLYASLSIIKPLQNSLQSGIDAFLSIPNILFILTFASITGGGIISIILVISLFSWMSSAKVFIGRINLLYQSPFIIQSMSFGASKFKVLFYEVLPNLKGLFLSLFAINSAHAISHEATLSFFGMAGDLNMISLGLMINESTNALFMGAWWVAFFPGFMLFLLIFCIVSITPDDKGIKI</sequence>
<keyword evidence="2 7" id="KW-0813">Transport</keyword>
<keyword evidence="4 7" id="KW-0812">Transmembrane</keyword>
<reference evidence="9 11" key="1">
    <citation type="submission" date="2017-12" db="EMBL/GenBank/DDBJ databases">
        <title>Phylogenetic diversity of female urinary microbiome.</title>
        <authorList>
            <person name="Thomas-White K."/>
            <person name="Wolfe A.J."/>
        </authorList>
    </citation>
    <scope>NUCLEOTIDE SEQUENCE [LARGE SCALE GENOMIC DNA]</scope>
    <source>
        <strain evidence="9 11">UMB0112</strain>
    </source>
</reference>
<dbReference type="Gene3D" id="1.10.3720.10">
    <property type="entry name" value="MetI-like"/>
    <property type="match status" value="1"/>
</dbReference>
<dbReference type="AlphaFoldDB" id="A0A2I1NCE9"/>
<evidence type="ECO:0000256" key="7">
    <source>
        <dbReference type="RuleBase" id="RU363032"/>
    </source>
</evidence>
<evidence type="ECO:0000256" key="5">
    <source>
        <dbReference type="ARBA" id="ARBA00022989"/>
    </source>
</evidence>
<dbReference type="GO" id="GO:0005886">
    <property type="term" value="C:plasma membrane"/>
    <property type="evidence" value="ECO:0007669"/>
    <property type="project" value="UniProtKB-SubCell"/>
</dbReference>